<dbReference type="Pfam" id="PF03961">
    <property type="entry name" value="FapA"/>
    <property type="match status" value="1"/>
</dbReference>
<dbReference type="Pfam" id="PF20250">
    <property type="entry name" value="FapA_N"/>
    <property type="match status" value="1"/>
</dbReference>
<feature type="domain" description="Flagellar Assembly Protein A N-terminal region" evidence="2">
    <location>
        <begin position="10"/>
        <end position="183"/>
    </location>
</feature>
<dbReference type="AlphaFoldDB" id="A0A094WN16"/>
<dbReference type="eggNOG" id="COG1315">
    <property type="taxonomic scope" value="Bacteria"/>
</dbReference>
<reference evidence="3 5" key="1">
    <citation type="journal article" date="2014" name="Genome Announc.">
        <title>Draft Genome Sequence of Bacillus alcalophilus AV1934, a Classic Alkaliphile Isolated from Human Feces in 1934.</title>
        <authorList>
            <person name="Attie O."/>
            <person name="Jayaprakash A."/>
            <person name="Shah H."/>
            <person name="Paulsen I.T."/>
            <person name="Morino M."/>
            <person name="Takahashi Y."/>
            <person name="Narumi I."/>
            <person name="Sachidanandam R."/>
            <person name="Satoh K."/>
            <person name="Ito M."/>
            <person name="Krulwich T.A."/>
        </authorList>
    </citation>
    <scope>NUCLEOTIDE SEQUENCE [LARGE SCALE GENOMIC DNA]</scope>
    <source>
        <strain evidence="3 5">AV1934</strain>
    </source>
</reference>
<accession>A0A094WN16</accession>
<dbReference type="InterPro" id="IPR046865">
    <property type="entry name" value="FapA_b_solenoid"/>
</dbReference>
<dbReference type="OrthoDB" id="9816426at2"/>
<evidence type="ECO:0000313" key="3">
    <source>
        <dbReference type="EMBL" id="KGA98226.1"/>
    </source>
</evidence>
<feature type="coiled-coil region" evidence="1">
    <location>
        <begin position="353"/>
        <end position="415"/>
    </location>
</feature>
<dbReference type="InterPro" id="IPR046866">
    <property type="entry name" value="FapA_N"/>
</dbReference>
<name>A0A094WN16_ALKAL</name>
<dbReference type="EMBL" id="JALP01000071">
    <property type="protein sequence ID" value="THG91391.1"/>
    <property type="molecule type" value="Genomic_DNA"/>
</dbReference>
<evidence type="ECO:0000313" key="6">
    <source>
        <dbReference type="Proteomes" id="UP000297014"/>
    </source>
</evidence>
<evidence type="ECO:0000313" key="5">
    <source>
        <dbReference type="Proteomes" id="UP000002754"/>
    </source>
</evidence>
<proteinExistence type="predicted"/>
<evidence type="ECO:0000259" key="2">
    <source>
        <dbReference type="Pfam" id="PF20250"/>
    </source>
</evidence>
<reference evidence="4 6" key="2">
    <citation type="submission" date="2014-01" db="EMBL/GenBank/DDBJ databases">
        <title>Draft genome sequencing of Bacillus alcalophilus CGMCC 1.3604.</title>
        <authorList>
            <person name="Yang J."/>
            <person name="Diao L."/>
            <person name="Yang S."/>
        </authorList>
    </citation>
    <scope>NUCLEOTIDE SEQUENCE [LARGE SCALE GENOMIC DNA]</scope>
    <source>
        <strain evidence="4 6">CGMCC 1.3604</strain>
    </source>
</reference>
<organism evidence="3 5">
    <name type="scientific">Alkalihalobacillus alcalophilus ATCC 27647 = CGMCC 1.3604</name>
    <dbReference type="NCBI Taxonomy" id="1218173"/>
    <lineage>
        <taxon>Bacteria</taxon>
        <taxon>Bacillati</taxon>
        <taxon>Bacillota</taxon>
        <taxon>Bacilli</taxon>
        <taxon>Bacillales</taxon>
        <taxon>Bacillaceae</taxon>
        <taxon>Alkalihalobacillus</taxon>
    </lineage>
</organism>
<keyword evidence="1" id="KW-0175">Coiled coil</keyword>
<dbReference type="InterPro" id="IPR005646">
    <property type="entry name" value="FapA"/>
</dbReference>
<sequence>MSLHALEPYFSVKVNPNKMEAYLHQKEPIGKSETVNKENLNDFLLKKRVQFGIDKQVIEYVIENQMNDFEPQLIAKGQEPTDGKDAYLSLFLNPKKEQSVETNQDMHTVDLKDVLEIPAVEAGAKLAQKIAATKGTDGINVYGDKVQAKRGKDFQLRTGKNTRLEENTQTLFSIVDGQVSFTKKTVHVYPVYEVKGDVGTKTGNIHFIGNVHIRGSVPTGFKITAGGDIRISGTIEGAELVAGGSIYVGAGIVGQKKSQIKAKGSLHTTFINEGNIEVEDSIYVTQSILHSYCYAFSEIVCIKGKGNIVGGSTSAGFKIHANEFGNAMHTKTELYVGPSEKAVKQQKEMELFIKETNENINKSSKLLKMLVEKEKRSGALQGKEKLHKLKVLHFLKESMTKRDQQEENLLELKENIQGQIFGYIKCEKMIYPNVNVHFGKYRRKLSSSYPKTQIALMENEITISMLK</sequence>
<evidence type="ECO:0000256" key="1">
    <source>
        <dbReference type="SAM" id="Coils"/>
    </source>
</evidence>
<gene>
    <name evidence="4" type="ORF">AJ85_05215</name>
    <name evidence="3" type="ORF">BALCAV_0205540</name>
</gene>
<dbReference type="PANTHER" id="PTHR38032">
    <property type="entry name" value="POLYMERASE-RELATED"/>
    <property type="match status" value="1"/>
</dbReference>
<keyword evidence="5" id="KW-1185">Reference proteome</keyword>
<dbReference type="EMBL" id="ALPT02000013">
    <property type="protein sequence ID" value="KGA98226.1"/>
    <property type="molecule type" value="Genomic_DNA"/>
</dbReference>
<evidence type="ECO:0000313" key="4">
    <source>
        <dbReference type="EMBL" id="THG91391.1"/>
    </source>
</evidence>
<comment type="caution">
    <text evidence="3">The sequence shown here is derived from an EMBL/GenBank/DDBJ whole genome shotgun (WGS) entry which is preliminary data.</text>
</comment>
<dbReference type="Proteomes" id="UP000297014">
    <property type="component" value="Unassembled WGS sequence"/>
</dbReference>
<dbReference type="RefSeq" id="WP_003320651.1">
    <property type="nucleotide sequence ID" value="NZ_ALPT02000013.1"/>
</dbReference>
<dbReference type="PANTHER" id="PTHR38032:SF1">
    <property type="entry name" value="RNA-BINDING PROTEIN KHPB N-TERMINAL DOMAIN-CONTAINING PROTEIN"/>
    <property type="match status" value="1"/>
</dbReference>
<protein>
    <recommendedName>
        <fullName evidence="2">Flagellar Assembly Protein A N-terminal region domain-containing protein</fullName>
    </recommendedName>
</protein>
<dbReference type="Proteomes" id="UP000002754">
    <property type="component" value="Unassembled WGS sequence"/>
</dbReference>
<dbReference type="STRING" id="1218173.BALCAV_0205540"/>